<evidence type="ECO:0000256" key="2">
    <source>
        <dbReference type="SAM" id="Phobius"/>
    </source>
</evidence>
<evidence type="ECO:0000313" key="4">
    <source>
        <dbReference type="Proteomes" id="UP000177555"/>
    </source>
</evidence>
<dbReference type="Proteomes" id="UP000177555">
    <property type="component" value="Unassembled WGS sequence"/>
</dbReference>
<protein>
    <submittedName>
        <fullName evidence="3">Uncharacterized protein</fullName>
    </submittedName>
</protein>
<name>A0A1F5JFZ4_9BACT</name>
<dbReference type="AlphaFoldDB" id="A0A1F5JFZ4"/>
<reference evidence="3 4" key="1">
    <citation type="journal article" date="2016" name="Nat. Commun.">
        <title>Thousands of microbial genomes shed light on interconnected biogeochemical processes in an aquifer system.</title>
        <authorList>
            <person name="Anantharaman K."/>
            <person name="Brown C.T."/>
            <person name="Hug L.A."/>
            <person name="Sharon I."/>
            <person name="Castelle C.J."/>
            <person name="Probst A.J."/>
            <person name="Thomas B.C."/>
            <person name="Singh A."/>
            <person name="Wilkins M.J."/>
            <person name="Karaoz U."/>
            <person name="Brodie E.L."/>
            <person name="Williams K.H."/>
            <person name="Hubbard S.S."/>
            <person name="Banfield J.F."/>
        </authorList>
    </citation>
    <scope>NUCLEOTIDE SEQUENCE [LARGE SCALE GENOMIC DNA]</scope>
</reference>
<comment type="caution">
    <text evidence="3">The sequence shown here is derived from an EMBL/GenBank/DDBJ whole genome shotgun (WGS) entry which is preliminary data.</text>
</comment>
<feature type="compositionally biased region" description="Pro residues" evidence="1">
    <location>
        <begin position="159"/>
        <end position="169"/>
    </location>
</feature>
<feature type="compositionally biased region" description="Polar residues" evidence="1">
    <location>
        <begin position="94"/>
        <end position="112"/>
    </location>
</feature>
<keyword evidence="2" id="KW-0472">Membrane</keyword>
<sequence>MPEEPKSVNDLPQAKDDIGDPEIAASQKEEDIEPIGPLAQETASQNPAASEEETLPASASTQPNIPETSTPISQEPVVNNPETPPLNPPEISGLLQSTETTSEQPGENQMSGSFGAENELPRIPEANVPEITEIPKVSEETTLPATPAQDSTTSLSSPQPEPSWPPIPVAPQAQVFTQDNQEQPTAQISTSPTPNKKVSIIFVILGLSIIGAAIVLGVLFYNRYQEQNRESTAPTPTTQTTPSSTETSPTPIPPTETGGSSVFGNLLNPGGQPSPPPPPSQ</sequence>
<evidence type="ECO:0000256" key="1">
    <source>
        <dbReference type="SAM" id="MobiDB-lite"/>
    </source>
</evidence>
<accession>A0A1F5JFZ4</accession>
<feature type="compositionally biased region" description="Basic and acidic residues" evidence="1">
    <location>
        <begin position="1"/>
        <end position="18"/>
    </location>
</feature>
<feature type="compositionally biased region" description="Polar residues" evidence="1">
    <location>
        <begin position="174"/>
        <end position="193"/>
    </location>
</feature>
<feature type="compositionally biased region" description="Pro residues" evidence="1">
    <location>
        <begin position="272"/>
        <end position="281"/>
    </location>
</feature>
<keyword evidence="2" id="KW-1133">Transmembrane helix</keyword>
<evidence type="ECO:0000313" key="3">
    <source>
        <dbReference type="EMBL" id="OGE27543.1"/>
    </source>
</evidence>
<feature type="compositionally biased region" description="Polar residues" evidence="1">
    <location>
        <begin position="57"/>
        <end position="73"/>
    </location>
</feature>
<feature type="region of interest" description="Disordered" evidence="1">
    <location>
        <begin position="228"/>
        <end position="281"/>
    </location>
</feature>
<proteinExistence type="predicted"/>
<keyword evidence="2" id="KW-0812">Transmembrane</keyword>
<gene>
    <name evidence="3" type="ORF">A2867_01410</name>
</gene>
<feature type="transmembrane region" description="Helical" evidence="2">
    <location>
        <begin position="198"/>
        <end position="221"/>
    </location>
</feature>
<feature type="region of interest" description="Disordered" evidence="1">
    <location>
        <begin position="1"/>
        <end position="193"/>
    </location>
</feature>
<feature type="compositionally biased region" description="Low complexity" evidence="1">
    <location>
        <begin position="230"/>
        <end position="249"/>
    </location>
</feature>
<organism evidence="3 4">
    <name type="scientific">Candidatus Daviesbacteria bacterium RIFCSPHIGHO2_01_FULL_40_11</name>
    <dbReference type="NCBI Taxonomy" id="1797762"/>
    <lineage>
        <taxon>Bacteria</taxon>
        <taxon>Candidatus Daviesiibacteriota</taxon>
    </lineage>
</organism>
<dbReference type="EMBL" id="MFCP01000036">
    <property type="protein sequence ID" value="OGE27543.1"/>
    <property type="molecule type" value="Genomic_DNA"/>
</dbReference>
<feature type="compositionally biased region" description="Polar residues" evidence="1">
    <location>
        <begin position="140"/>
        <end position="153"/>
    </location>
</feature>